<dbReference type="PANTHER" id="PTHR14625:SF3">
    <property type="entry name" value="MICROCEPHALIN"/>
    <property type="match status" value="1"/>
</dbReference>
<dbReference type="PANTHER" id="PTHR14625">
    <property type="entry name" value="MICROCEPHALIN"/>
    <property type="match status" value="1"/>
</dbReference>
<dbReference type="OrthoDB" id="2384350at2759"/>
<feature type="domain" description="BRCT" evidence="2">
    <location>
        <begin position="243"/>
        <end position="317"/>
    </location>
</feature>
<sequence length="407" mass="45870">MTEITYGFLKGVVAFVDVWSTSKTENYSSSFIKQLQDMGAEVVSKTLNKRMVVPPPGQRLRKLECKELEERVDEDLFPARYEESKLGLKNKRTHRCMQPRDIPTNTPENDRRLKKKLDKLMEGIIPPFPIALETSPFIIDEESGIVYSPSLKRSESMALRLAEMGVKSDNLSPTGKKVSVTKPPESSSKIDKKQPELEAKAHPNLEDDIEKRQQDFKIVGKENKSTSDKIEQSTEMCSRNNMNKDNYTKKKRSLVMTSMPTEKQEVIYQLVRSLGGFTVVDNVCDSTSHVVSGTPRRTVNVLLGIARGCWILSYEWISRLQQHLSAGEYQQDLFQDQLPMFVSPNSQPPCSSLTELIRLCGGTVCRSVRQAGICIGGYKAKKPEGNVSISEQWILGELCGRVRSTVL</sequence>
<protein>
    <recommendedName>
        <fullName evidence="2">BRCT domain-containing protein</fullName>
    </recommendedName>
</protein>
<proteinExistence type="predicted"/>
<dbReference type="Proteomes" id="UP000316079">
    <property type="component" value="Unassembled WGS sequence"/>
</dbReference>
<dbReference type="CDD" id="cd17751">
    <property type="entry name" value="BRCT_microcephalin_rpt3"/>
    <property type="match status" value="1"/>
</dbReference>
<dbReference type="InterPro" id="IPR022047">
    <property type="entry name" value="Microcephalin-like"/>
</dbReference>
<evidence type="ECO:0000256" key="1">
    <source>
        <dbReference type="SAM" id="MobiDB-lite"/>
    </source>
</evidence>
<dbReference type="GO" id="GO:0000278">
    <property type="term" value="P:mitotic cell cycle"/>
    <property type="evidence" value="ECO:0007669"/>
    <property type="project" value="TreeGrafter"/>
</dbReference>
<name>A0A553RIP4_9TELE</name>
<dbReference type="Pfam" id="PF00533">
    <property type="entry name" value="BRCT"/>
    <property type="match status" value="1"/>
</dbReference>
<evidence type="ECO:0000259" key="2">
    <source>
        <dbReference type="PROSITE" id="PS50172"/>
    </source>
</evidence>
<dbReference type="PROSITE" id="PS50172">
    <property type="entry name" value="BRCT"/>
    <property type="match status" value="1"/>
</dbReference>
<evidence type="ECO:0000313" key="4">
    <source>
        <dbReference type="Proteomes" id="UP000316079"/>
    </source>
</evidence>
<reference evidence="3 4" key="1">
    <citation type="journal article" date="2019" name="Sci. Data">
        <title>Hybrid genome assembly and annotation of Danionella translucida.</title>
        <authorList>
            <person name="Kadobianskyi M."/>
            <person name="Schulze L."/>
            <person name="Schuelke M."/>
            <person name="Judkewitz B."/>
        </authorList>
    </citation>
    <scope>NUCLEOTIDE SEQUENCE [LARGE SCALE GENOMIC DNA]</scope>
    <source>
        <strain evidence="3 4">Bolton</strain>
    </source>
</reference>
<gene>
    <name evidence="3" type="ORF">DNTS_028140</name>
</gene>
<keyword evidence="4" id="KW-1185">Reference proteome</keyword>
<feature type="region of interest" description="Disordered" evidence="1">
    <location>
        <begin position="168"/>
        <end position="201"/>
    </location>
</feature>
<feature type="compositionally biased region" description="Basic and acidic residues" evidence="1">
    <location>
        <begin position="188"/>
        <end position="201"/>
    </location>
</feature>
<organism evidence="3 4">
    <name type="scientific">Danionella cerebrum</name>
    <dbReference type="NCBI Taxonomy" id="2873325"/>
    <lineage>
        <taxon>Eukaryota</taxon>
        <taxon>Metazoa</taxon>
        <taxon>Chordata</taxon>
        <taxon>Craniata</taxon>
        <taxon>Vertebrata</taxon>
        <taxon>Euteleostomi</taxon>
        <taxon>Actinopterygii</taxon>
        <taxon>Neopterygii</taxon>
        <taxon>Teleostei</taxon>
        <taxon>Ostariophysi</taxon>
        <taxon>Cypriniformes</taxon>
        <taxon>Danionidae</taxon>
        <taxon>Danioninae</taxon>
        <taxon>Danionella</taxon>
    </lineage>
</organism>
<dbReference type="Gene3D" id="3.40.50.10190">
    <property type="entry name" value="BRCT domain"/>
    <property type="match status" value="3"/>
</dbReference>
<dbReference type="AlphaFoldDB" id="A0A553RIP4"/>
<dbReference type="CDD" id="cd17736">
    <property type="entry name" value="BRCT_microcephalin_rpt2"/>
    <property type="match status" value="1"/>
</dbReference>
<dbReference type="InterPro" id="IPR036420">
    <property type="entry name" value="BRCT_dom_sf"/>
</dbReference>
<accession>A0A553RIP4</accession>
<dbReference type="InterPro" id="IPR001357">
    <property type="entry name" value="BRCT_dom"/>
</dbReference>
<comment type="caution">
    <text evidence="3">The sequence shown here is derived from an EMBL/GenBank/DDBJ whole genome shotgun (WGS) entry which is preliminary data.</text>
</comment>
<dbReference type="EMBL" id="SRMA01024022">
    <property type="protein sequence ID" value="TRZ02055.1"/>
    <property type="molecule type" value="Genomic_DNA"/>
</dbReference>
<dbReference type="SUPFAM" id="SSF52113">
    <property type="entry name" value="BRCT domain"/>
    <property type="match status" value="1"/>
</dbReference>
<evidence type="ECO:0000313" key="3">
    <source>
        <dbReference type="EMBL" id="TRZ02055.1"/>
    </source>
</evidence>
<dbReference type="STRING" id="623744.A0A553RIP4"/>